<dbReference type="EMBL" id="JANGCN010000031">
    <property type="protein sequence ID" value="MCQ5153953.1"/>
    <property type="molecule type" value="Genomic_DNA"/>
</dbReference>
<organism evidence="2 3">
    <name type="scientific">Ruminococcus bicirculans</name>
    <name type="common">ex Wegman et al. 2014</name>
    <dbReference type="NCBI Taxonomy" id="1160721"/>
    <lineage>
        <taxon>Bacteria</taxon>
        <taxon>Bacillati</taxon>
        <taxon>Bacillota</taxon>
        <taxon>Clostridia</taxon>
        <taxon>Eubacteriales</taxon>
        <taxon>Oscillospiraceae</taxon>
        <taxon>Ruminococcus</taxon>
    </lineage>
</organism>
<dbReference type="AlphaFoldDB" id="A0AAW5KMT4"/>
<name>A0AAW5KMT4_9FIRM</name>
<proteinExistence type="predicted"/>
<evidence type="ECO:0000313" key="2">
    <source>
        <dbReference type="EMBL" id="MCQ5153953.1"/>
    </source>
</evidence>
<protein>
    <submittedName>
        <fullName evidence="2">Transposase family protein</fullName>
    </submittedName>
</protein>
<sequence>MNTVDIFSAGLGLTEPWFVSDVQLIPSEESHELELHITVDFKRGAKFNILDDDGNLICDANGQPLELNAADTVERTWRHLNFFQYRTFLHARVPKVRWNGKCPQVSVPWARKHSGFTLL</sequence>
<accession>A0AAW5KMT4</accession>
<evidence type="ECO:0000259" key="1">
    <source>
        <dbReference type="Pfam" id="PF14690"/>
    </source>
</evidence>
<gene>
    <name evidence="2" type="ORF">NE632_11640</name>
</gene>
<reference evidence="2" key="1">
    <citation type="submission" date="2022-06" db="EMBL/GenBank/DDBJ databases">
        <title>Isolation of gut microbiota from human fecal samples.</title>
        <authorList>
            <person name="Pamer E.G."/>
            <person name="Barat B."/>
            <person name="Waligurski E."/>
            <person name="Medina S."/>
            <person name="Paddock L."/>
            <person name="Mostad J."/>
        </authorList>
    </citation>
    <scope>NUCLEOTIDE SEQUENCE</scope>
    <source>
        <strain evidence="2">DFI.5.57</strain>
    </source>
</reference>
<dbReference type="Proteomes" id="UP001206236">
    <property type="component" value="Unassembled WGS sequence"/>
</dbReference>
<dbReference type="RefSeq" id="WP_256322405.1">
    <property type="nucleotide sequence ID" value="NZ_JANGCN010000031.1"/>
</dbReference>
<dbReference type="InterPro" id="IPR029261">
    <property type="entry name" value="Transposase_Znf"/>
</dbReference>
<comment type="caution">
    <text evidence="2">The sequence shown here is derived from an EMBL/GenBank/DDBJ whole genome shotgun (WGS) entry which is preliminary data.</text>
</comment>
<feature type="domain" description="Transposase IS204/IS1001/IS1096/IS1165 zinc-finger" evidence="1">
    <location>
        <begin position="71"/>
        <end position="97"/>
    </location>
</feature>
<evidence type="ECO:0000313" key="3">
    <source>
        <dbReference type="Proteomes" id="UP001206236"/>
    </source>
</evidence>
<dbReference type="Pfam" id="PF14690">
    <property type="entry name" value="Zn_ribbon_ISL3"/>
    <property type="match status" value="1"/>
</dbReference>